<comment type="caution">
    <text evidence="8">The sequence shown here is derived from an EMBL/GenBank/DDBJ whole genome shotgun (WGS) entry which is preliminary data.</text>
</comment>
<dbReference type="Proteomes" id="UP000245624">
    <property type="component" value="Unassembled WGS sequence"/>
</dbReference>
<evidence type="ECO:0000256" key="3">
    <source>
        <dbReference type="ARBA" id="ARBA00023211"/>
    </source>
</evidence>
<evidence type="ECO:0000313" key="9">
    <source>
        <dbReference type="Proteomes" id="UP000245624"/>
    </source>
</evidence>
<keyword evidence="5 6" id="KW-0684">Rhamnose metabolism</keyword>
<dbReference type="GO" id="GO:0008740">
    <property type="term" value="F:L-rhamnose isomerase activity"/>
    <property type="evidence" value="ECO:0007669"/>
    <property type="project" value="UniProtKB-UniRule"/>
</dbReference>
<reference evidence="8 9" key="1">
    <citation type="submission" date="2018-05" db="EMBL/GenBank/DDBJ databases">
        <title>Genomic analysis of Gracilibacillus dipsosauri DD1 reveals novel features of a salt-tolerant amylase.</title>
        <authorList>
            <person name="Deutch C.E."/>
            <person name="Yang S."/>
        </authorList>
    </citation>
    <scope>NUCLEOTIDE SEQUENCE [LARGE SCALE GENOMIC DNA]</scope>
    <source>
        <strain evidence="8 9">DD1</strain>
    </source>
</reference>
<dbReference type="AlphaFoldDB" id="A0A317L4J9"/>
<dbReference type="PANTHER" id="PTHR30268:SF0">
    <property type="entry name" value="L-RHAMNOSE ISOMERASE"/>
    <property type="match status" value="1"/>
</dbReference>
<feature type="binding site" evidence="6">
    <location>
        <position position="293"/>
    </location>
    <ligand>
        <name>Mn(2+)</name>
        <dbReference type="ChEBI" id="CHEBI:29035"/>
    </ligand>
</feature>
<dbReference type="GO" id="GO:0030145">
    <property type="term" value="F:manganese ion binding"/>
    <property type="evidence" value="ECO:0007669"/>
    <property type="project" value="UniProtKB-UniRule"/>
</dbReference>
<dbReference type="SUPFAM" id="SSF51658">
    <property type="entry name" value="Xylose isomerase-like"/>
    <property type="match status" value="1"/>
</dbReference>
<keyword evidence="3 6" id="KW-0464">Manganese</keyword>
<keyword evidence="9" id="KW-1185">Reference proteome</keyword>
<proteinExistence type="inferred from homology"/>
<dbReference type="Gene3D" id="3.20.20.150">
    <property type="entry name" value="Divalent-metal-dependent TIM barrel enzymes"/>
    <property type="match status" value="1"/>
</dbReference>
<dbReference type="InterPro" id="IPR009308">
    <property type="entry name" value="Rhamnose_isomerase"/>
</dbReference>
<dbReference type="EC" id="5.3.1.14" evidence="6 7"/>
<evidence type="ECO:0000256" key="4">
    <source>
        <dbReference type="ARBA" id="ARBA00023235"/>
    </source>
</evidence>
<dbReference type="GO" id="GO:0019324">
    <property type="term" value="P:L-lyxose metabolic process"/>
    <property type="evidence" value="ECO:0007669"/>
    <property type="project" value="TreeGrafter"/>
</dbReference>
<dbReference type="NCBIfam" id="NF002203">
    <property type="entry name" value="PRK01076.1"/>
    <property type="match status" value="1"/>
</dbReference>
<comment type="similarity">
    <text evidence="6">Belongs to the rhamnose isomerase family.</text>
</comment>
<name>A0A317L4J9_9BACI</name>
<keyword evidence="4 6" id="KW-0413">Isomerase</keyword>
<dbReference type="NCBIfam" id="TIGR01748">
    <property type="entry name" value="rhaA"/>
    <property type="match status" value="1"/>
</dbReference>
<dbReference type="HAMAP" id="MF_00541">
    <property type="entry name" value="RhaA"/>
    <property type="match status" value="1"/>
</dbReference>
<keyword evidence="2 6" id="KW-0479">Metal-binding</keyword>
<comment type="function">
    <text evidence="6">Catalyzes the interconversion of L-rhamnose and L-rhamnulose.</text>
</comment>
<feature type="binding site" evidence="6">
    <location>
        <position position="295"/>
    </location>
    <ligand>
        <name>Mn(2+)</name>
        <dbReference type="ChEBI" id="CHEBI:29035"/>
    </ligand>
</feature>
<evidence type="ECO:0000256" key="1">
    <source>
        <dbReference type="ARBA" id="ARBA00022490"/>
    </source>
</evidence>
<accession>A0A317L4J9</accession>
<protein>
    <recommendedName>
        <fullName evidence="6 7">L-rhamnose isomerase</fullName>
        <ecNumber evidence="6 7">5.3.1.14</ecNumber>
    </recommendedName>
</protein>
<dbReference type="GO" id="GO:0005737">
    <property type="term" value="C:cytoplasm"/>
    <property type="evidence" value="ECO:0007669"/>
    <property type="project" value="UniProtKB-SubCell"/>
</dbReference>
<dbReference type="GO" id="GO:0019301">
    <property type="term" value="P:rhamnose catabolic process"/>
    <property type="evidence" value="ECO:0007669"/>
    <property type="project" value="UniProtKB-UniRule"/>
</dbReference>
<sequence length="419" mass="47930">MSIRDNFKSAKKQYEKWGISVEDAFEKVKKVPVSIHCWQGDDIGGFEVNQQELSGGIDVTGNYPGKATTPEELRSDLEKALSLIPGKHRINLHAIYAETEGEVVDRDALEPKHFQNWVDWAKEHELGLDFNPTLFSHPMAEDGLTLAHPDKEVRDFWIRHCIQSRKIAAYFGKELGTQALTNIWIPDGYKDIPSDRLTPRQRLKDSLDEIFSVEINESHNVDAVESKLFGIGSEAYVVGSHEFYMGYALKNNKLCLLDTGHYHPTEMVSNKISAMLLYSDKLALHVSRPVRWDSDHVVIFDDELREIGLEIVRNNALDKVMIGLDFFDASINRVAAWTIGTRNMIKALLYASLLPNEKLKELQEKGNFTDRLALMEEFKTYPFGAIWDYYCEMQGVPVQENWLDEVKTYEQSVLAKREA</sequence>
<dbReference type="EMBL" id="QGTD01000008">
    <property type="protein sequence ID" value="PWU68729.1"/>
    <property type="molecule type" value="Genomic_DNA"/>
</dbReference>
<evidence type="ECO:0000256" key="6">
    <source>
        <dbReference type="HAMAP-Rule" id="MF_00541"/>
    </source>
</evidence>
<evidence type="ECO:0000256" key="5">
    <source>
        <dbReference type="ARBA" id="ARBA00023308"/>
    </source>
</evidence>
<evidence type="ECO:0000256" key="7">
    <source>
        <dbReference type="NCBIfam" id="TIGR01748"/>
    </source>
</evidence>
<comment type="catalytic activity">
    <reaction evidence="6">
        <text>L-rhamnopyranose = L-rhamnulose</text>
        <dbReference type="Rhea" id="RHEA:23160"/>
        <dbReference type="ChEBI" id="CHEBI:17897"/>
        <dbReference type="ChEBI" id="CHEBI:62346"/>
        <dbReference type="EC" id="5.3.1.14"/>
    </reaction>
</comment>
<organism evidence="8 9">
    <name type="scientific">Gracilibacillus dipsosauri</name>
    <dbReference type="NCBI Taxonomy" id="178340"/>
    <lineage>
        <taxon>Bacteria</taxon>
        <taxon>Bacillati</taxon>
        <taxon>Bacillota</taxon>
        <taxon>Bacilli</taxon>
        <taxon>Bacillales</taxon>
        <taxon>Bacillaceae</taxon>
        <taxon>Gracilibacillus</taxon>
    </lineage>
</organism>
<gene>
    <name evidence="6 8" type="primary">rhaA</name>
    <name evidence="8" type="ORF">DLJ74_09900</name>
</gene>
<dbReference type="OrthoDB" id="9766697at2"/>
<evidence type="ECO:0000313" key="8">
    <source>
        <dbReference type="EMBL" id="PWU68729.1"/>
    </source>
</evidence>
<dbReference type="UniPathway" id="UPA00541">
    <property type="reaction ID" value="UER00601"/>
</dbReference>
<comment type="pathway">
    <text evidence="6">Carbohydrate degradation; L-rhamnose degradation; glycerone phosphate from L-rhamnose: step 1/3.</text>
</comment>
<comment type="cofactor">
    <cofactor evidence="6">
        <name>Mn(2+)</name>
        <dbReference type="ChEBI" id="CHEBI:29035"/>
    </cofactor>
    <text evidence="6">Binds 1 Mn(2+) ion per subunit.</text>
</comment>
<keyword evidence="1 6" id="KW-0963">Cytoplasm</keyword>
<dbReference type="InterPro" id="IPR036237">
    <property type="entry name" value="Xyl_isomerase-like_sf"/>
</dbReference>
<dbReference type="RefSeq" id="WP_054788449.1">
    <property type="nucleotide sequence ID" value="NZ_JAJUIE010000007.1"/>
</dbReference>
<dbReference type="InterPro" id="IPR050337">
    <property type="entry name" value="L-rhamnose_isomerase"/>
</dbReference>
<comment type="subcellular location">
    <subcellularLocation>
        <location evidence="6">Cytoplasm</location>
    </subcellularLocation>
</comment>
<feature type="binding site" evidence="6">
    <location>
        <position position="261"/>
    </location>
    <ligand>
        <name>Mn(2+)</name>
        <dbReference type="ChEBI" id="CHEBI:29035"/>
    </ligand>
</feature>
<evidence type="ECO:0000256" key="2">
    <source>
        <dbReference type="ARBA" id="ARBA00022723"/>
    </source>
</evidence>
<dbReference type="PANTHER" id="PTHR30268">
    <property type="entry name" value="L-RHAMNOSE ISOMERASE"/>
    <property type="match status" value="1"/>
</dbReference>
<dbReference type="Pfam" id="PF06134">
    <property type="entry name" value="RhaA"/>
    <property type="match status" value="1"/>
</dbReference>